<accession>F4L1N6</accession>
<dbReference type="STRING" id="760192.Halhy_0672"/>
<dbReference type="HOGENOM" id="CLU_077191_2_1_10"/>
<name>F4L1N6_HALH1</name>
<gene>
    <name evidence="1" type="ordered locus">Halhy_0672</name>
</gene>
<dbReference type="SUPFAM" id="SSF53335">
    <property type="entry name" value="S-adenosyl-L-methionine-dependent methyltransferases"/>
    <property type="match status" value="1"/>
</dbReference>
<dbReference type="Proteomes" id="UP000008461">
    <property type="component" value="Chromosome"/>
</dbReference>
<sequence>MALKYSDRNHKPSNMEKSFLELCRDTGTDKVNPHGYHFFYPFFLERMRNETFNMLEIGYGSGQSLKMWCEYFPKCNLFCMDIYTELNVSDRCRVIKANQNSKSDLQLVAEQVGSARLIIDDGSHNPKHQFETFTYLFEHLLEAGGTYIIEDIETSYWRPDRALYGYLIGNFDLMKRIASCQDMINHEFSKVENTLHISTITYGQNCIIITKRTKEEQAYFDRKYALEFMTRDSSFLA</sequence>
<keyword evidence="2" id="KW-1185">Reference proteome</keyword>
<proteinExistence type="predicted"/>
<organism evidence="1 2">
    <name type="scientific">Haliscomenobacter hydrossis (strain ATCC 27775 / DSM 1100 / LMG 10767 / O)</name>
    <dbReference type="NCBI Taxonomy" id="760192"/>
    <lineage>
        <taxon>Bacteria</taxon>
        <taxon>Pseudomonadati</taxon>
        <taxon>Bacteroidota</taxon>
        <taxon>Saprospiria</taxon>
        <taxon>Saprospirales</taxon>
        <taxon>Haliscomenobacteraceae</taxon>
        <taxon>Haliscomenobacter</taxon>
    </lineage>
</organism>
<dbReference type="eggNOG" id="COG3510">
    <property type="taxonomic scope" value="Bacteria"/>
</dbReference>
<evidence type="ECO:0000313" key="1">
    <source>
        <dbReference type="EMBL" id="AEE48580.1"/>
    </source>
</evidence>
<dbReference type="InterPro" id="IPR029063">
    <property type="entry name" value="SAM-dependent_MTases_sf"/>
</dbReference>
<dbReference type="KEGG" id="hhy:Halhy_0672"/>
<dbReference type="Gene3D" id="3.40.50.150">
    <property type="entry name" value="Vaccinia Virus protein VP39"/>
    <property type="match status" value="1"/>
</dbReference>
<dbReference type="AlphaFoldDB" id="F4L1N6"/>
<reference evidence="1 2" key="1">
    <citation type="journal article" date="2011" name="Stand. Genomic Sci.">
        <title>Complete genome sequence of Haliscomenobacter hydrossis type strain (O).</title>
        <authorList>
            <consortium name="US DOE Joint Genome Institute (JGI-PGF)"/>
            <person name="Daligault H."/>
            <person name="Lapidus A."/>
            <person name="Zeytun A."/>
            <person name="Nolan M."/>
            <person name="Lucas S."/>
            <person name="Del Rio T.G."/>
            <person name="Tice H."/>
            <person name="Cheng J.F."/>
            <person name="Tapia R."/>
            <person name="Han C."/>
            <person name="Goodwin L."/>
            <person name="Pitluck S."/>
            <person name="Liolios K."/>
            <person name="Pagani I."/>
            <person name="Ivanova N."/>
            <person name="Huntemann M."/>
            <person name="Mavromatis K."/>
            <person name="Mikhailova N."/>
            <person name="Pati A."/>
            <person name="Chen A."/>
            <person name="Palaniappan K."/>
            <person name="Land M."/>
            <person name="Hauser L."/>
            <person name="Brambilla E.M."/>
            <person name="Rohde M."/>
            <person name="Verbarg S."/>
            <person name="Goker M."/>
            <person name="Bristow J."/>
            <person name="Eisen J.A."/>
            <person name="Markowitz V."/>
            <person name="Hugenholtz P."/>
            <person name="Kyrpides N.C."/>
            <person name="Klenk H.P."/>
            <person name="Woyke T."/>
        </authorList>
    </citation>
    <scope>NUCLEOTIDE SEQUENCE [LARGE SCALE GENOMIC DNA]</scope>
    <source>
        <strain evidence="2">ATCC 27775 / DSM 1100 / LMG 10767 / O</strain>
    </source>
</reference>
<protein>
    <submittedName>
        <fullName evidence="1">Uncharacterized protein</fullName>
    </submittedName>
</protein>
<evidence type="ECO:0000313" key="2">
    <source>
        <dbReference type="Proteomes" id="UP000008461"/>
    </source>
</evidence>
<reference key="2">
    <citation type="submission" date="2011-04" db="EMBL/GenBank/DDBJ databases">
        <title>Complete sequence of chromosome of Haliscomenobacter hydrossis DSM 1100.</title>
        <authorList>
            <consortium name="US DOE Joint Genome Institute (JGI-PGF)"/>
            <person name="Lucas S."/>
            <person name="Han J."/>
            <person name="Lapidus A."/>
            <person name="Bruce D."/>
            <person name="Goodwin L."/>
            <person name="Pitluck S."/>
            <person name="Peters L."/>
            <person name="Kyrpides N."/>
            <person name="Mavromatis K."/>
            <person name="Ivanova N."/>
            <person name="Ovchinnikova G."/>
            <person name="Pagani I."/>
            <person name="Daligault H."/>
            <person name="Detter J.C."/>
            <person name="Han C."/>
            <person name="Land M."/>
            <person name="Hauser L."/>
            <person name="Markowitz V."/>
            <person name="Cheng J.-F."/>
            <person name="Hugenholtz P."/>
            <person name="Woyke T."/>
            <person name="Wu D."/>
            <person name="Verbarg S."/>
            <person name="Frueling A."/>
            <person name="Brambilla E."/>
            <person name="Klenk H.-P."/>
            <person name="Eisen J.A."/>
        </authorList>
    </citation>
    <scope>NUCLEOTIDE SEQUENCE</scope>
    <source>
        <strain>DSM 1100</strain>
    </source>
</reference>
<dbReference type="EMBL" id="CP002691">
    <property type="protein sequence ID" value="AEE48580.1"/>
    <property type="molecule type" value="Genomic_DNA"/>
</dbReference>